<feature type="compositionally biased region" description="Basic and acidic residues" evidence="1">
    <location>
        <begin position="1028"/>
        <end position="1039"/>
    </location>
</feature>
<dbReference type="GO" id="GO:0090313">
    <property type="term" value="P:regulation of protein targeting to membrane"/>
    <property type="evidence" value="ECO:0007669"/>
    <property type="project" value="TreeGrafter"/>
</dbReference>
<reference evidence="3 4" key="1">
    <citation type="submission" date="2017-12" db="EMBL/GenBank/DDBJ databases">
        <title>Genomes of bacteria within cyanobacterial aggregates.</title>
        <authorList>
            <person name="Cai H."/>
        </authorList>
    </citation>
    <scope>NUCLEOTIDE SEQUENCE [LARGE SCALE GENOMIC DNA]</scope>
    <source>
        <strain evidence="3 4">TH16</strain>
    </source>
</reference>
<keyword evidence="4" id="KW-1185">Reference proteome</keyword>
<protein>
    <recommendedName>
        <fullName evidence="2">AsmA domain-containing protein</fullName>
    </recommendedName>
</protein>
<dbReference type="EMBL" id="CP025611">
    <property type="protein sequence ID" value="AUN29457.1"/>
    <property type="molecule type" value="Genomic_DNA"/>
</dbReference>
<feature type="compositionally biased region" description="Pro residues" evidence="1">
    <location>
        <begin position="1040"/>
        <end position="1050"/>
    </location>
</feature>
<feature type="region of interest" description="Disordered" evidence="1">
    <location>
        <begin position="1024"/>
        <end position="1077"/>
    </location>
</feature>
<dbReference type="KEGG" id="ncb:C0V82_03820"/>
<gene>
    <name evidence="3" type="ORF">C0V82_03820</name>
</gene>
<dbReference type="PANTHER" id="PTHR30441:SF4">
    <property type="entry name" value="PROTEIN ASMA"/>
    <property type="match status" value="1"/>
</dbReference>
<feature type="compositionally biased region" description="Basic and acidic residues" evidence="1">
    <location>
        <begin position="1052"/>
        <end position="1064"/>
    </location>
</feature>
<dbReference type="PANTHER" id="PTHR30441">
    <property type="entry name" value="DUF748 DOMAIN-CONTAINING PROTEIN"/>
    <property type="match status" value="1"/>
</dbReference>
<evidence type="ECO:0000313" key="3">
    <source>
        <dbReference type="EMBL" id="AUN29457.1"/>
    </source>
</evidence>
<dbReference type="Proteomes" id="UP000234752">
    <property type="component" value="Chromosome eg_1"/>
</dbReference>
<accession>A0A2K9N8N2</accession>
<dbReference type="GO" id="GO:0005886">
    <property type="term" value="C:plasma membrane"/>
    <property type="evidence" value="ECO:0007669"/>
    <property type="project" value="TreeGrafter"/>
</dbReference>
<dbReference type="Pfam" id="PF05170">
    <property type="entry name" value="AsmA"/>
    <property type="match status" value="1"/>
</dbReference>
<sequence>MKRIAVTLGLTLALLILVVLVGPALVPWNEFRSRVADGLAGLTGRQVVIDGDLNLTLLPVPTLTAGDVRLLDEGEPLARIGRVGMRVRPWPLLQGQVHIEQLALDDAEMRAILPADGPARWPIALSSLGGAVQVEGVTLSAGSLAIERAGGDVIRLAGLSGELTAGGPSGPFEVTATGALDGAPARFSLNAARRSANGAVPVRALLALTDAKAELRFTGTLPPAGGDLRLDGDVALQGPDAAPVLRLVQHLAGMELPADAMGGTGDEAGKAPALSLRGRLSLSRQSMGMDGIDLQWGDSRATGSVEIPREGDGVGSVVLAFTALDLDGLGRDLPGLSPWLLRANLTLDLLADQGRWRGDILRDLRLVGRLGGGVLGDADLSATLPGSTVLTLKGAADFSGEQPVLGADLDLKSDSVRDMLAWAGVGMETVPLERLRQARLTGRLSGKPQDMALTDAKGSVDTTGFSGAVTLSRRDRMGLGLRLELDRLDLDAYRAKEAPPLWPLLKPLLADIDLTLEGKAGQLVAAGMPIEGLALDAGWTGGALTLRDAAADSVAGIKVKASGHLSDKEGEASHLTLTGSGTSLAPLLRALGRPDPVLAERLGPVAVEARLVGDAAKLSVDIRADALGGTTQVGGSIGNPTARQDAQLDVKLRSTLPDSANLLRLLMPDWRPAGPLGPLDLYAGITGPLSGTLVLDGVTGQFAGHNANGALTWTPAPADGTGPARLDGKLSLSVLDADLVIPALTRDGAAWDLGWTRRLNGKLELSVPQLTLGGEKLGNVTLPLTIGNGLIRVEGAAGRWQGGDVTLTGALEQTERSGLATDEEPGPVPLSGSITLAVKDAVTPGWLTGPSLGVGGGRFDLSVTGTGAGPTPRAILSALAGEGKVSLRDGSVTGLDLALVGKKLSEGGPKGPTQLRTALRAKGVTGFDSLSLSFTLADQVAALSGIEAAGPAGRMAGAGRWSWAKRTLDLGLTVTPASPADAPPMAINLTGPDQSTVRTLDVATADGWLGKREADRLAKQAAAAEAAEAAKAKAAEAAKPKPPAPAPAAPKPEAKPAPKPEKEGTVQGILDRLKGNP</sequence>
<organism evidence="3 4">
    <name type="scientific">Niveispirillum cyanobacteriorum</name>
    <dbReference type="NCBI Taxonomy" id="1612173"/>
    <lineage>
        <taxon>Bacteria</taxon>
        <taxon>Pseudomonadati</taxon>
        <taxon>Pseudomonadota</taxon>
        <taxon>Alphaproteobacteria</taxon>
        <taxon>Rhodospirillales</taxon>
        <taxon>Azospirillaceae</taxon>
        <taxon>Niveispirillum</taxon>
    </lineage>
</organism>
<feature type="domain" description="AsmA" evidence="2">
    <location>
        <begin position="1"/>
        <end position="125"/>
    </location>
</feature>
<dbReference type="InterPro" id="IPR007844">
    <property type="entry name" value="AsmA"/>
</dbReference>
<evidence type="ECO:0000259" key="2">
    <source>
        <dbReference type="Pfam" id="PF05170"/>
    </source>
</evidence>
<evidence type="ECO:0000313" key="4">
    <source>
        <dbReference type="Proteomes" id="UP000234752"/>
    </source>
</evidence>
<dbReference type="InterPro" id="IPR052894">
    <property type="entry name" value="AsmA-related"/>
</dbReference>
<proteinExistence type="predicted"/>
<dbReference type="RefSeq" id="WP_102111187.1">
    <property type="nucleotide sequence ID" value="NZ_BMGN01000004.1"/>
</dbReference>
<dbReference type="AlphaFoldDB" id="A0A2K9N8N2"/>
<evidence type="ECO:0000256" key="1">
    <source>
        <dbReference type="SAM" id="MobiDB-lite"/>
    </source>
</evidence>
<name>A0A2K9N8N2_9PROT</name>
<dbReference type="OrthoDB" id="9816380at2"/>